<keyword evidence="4 6" id="KW-1133">Transmembrane helix</keyword>
<dbReference type="EMBL" id="FQWD01000003">
    <property type="protein sequence ID" value="SHG43294.1"/>
    <property type="molecule type" value="Genomic_DNA"/>
</dbReference>
<feature type="transmembrane region" description="Helical" evidence="6">
    <location>
        <begin position="102"/>
        <end position="122"/>
    </location>
</feature>
<keyword evidence="3 6" id="KW-0812">Transmembrane</keyword>
<keyword evidence="8" id="KW-1185">Reference proteome</keyword>
<comment type="similarity">
    <text evidence="2">Belongs to the UPF0382 family.</text>
</comment>
<organism evidence="7 8">
    <name type="scientific">Marisediminitalea aggregata</name>
    <dbReference type="NCBI Taxonomy" id="634436"/>
    <lineage>
        <taxon>Bacteria</taxon>
        <taxon>Pseudomonadati</taxon>
        <taxon>Pseudomonadota</taxon>
        <taxon>Gammaproteobacteria</taxon>
        <taxon>Alteromonadales</taxon>
        <taxon>Alteromonadaceae</taxon>
        <taxon>Marisediminitalea</taxon>
    </lineage>
</organism>
<feature type="transmembrane region" description="Helical" evidence="6">
    <location>
        <begin position="71"/>
        <end position="90"/>
    </location>
</feature>
<name>A0A1M5JRW8_9ALTE</name>
<dbReference type="Proteomes" id="UP000184520">
    <property type="component" value="Unassembled WGS sequence"/>
</dbReference>
<dbReference type="PANTHER" id="PTHR43461:SF1">
    <property type="entry name" value="TRANSMEMBRANE PROTEIN 256"/>
    <property type="match status" value="1"/>
</dbReference>
<dbReference type="STRING" id="634436.SAMN05216361_2230"/>
<proteinExistence type="inferred from homology"/>
<evidence type="ECO:0000256" key="2">
    <source>
        <dbReference type="ARBA" id="ARBA00009694"/>
    </source>
</evidence>
<dbReference type="InterPro" id="IPR006696">
    <property type="entry name" value="DUF423"/>
</dbReference>
<keyword evidence="5 6" id="KW-0472">Membrane</keyword>
<evidence type="ECO:0000256" key="3">
    <source>
        <dbReference type="ARBA" id="ARBA00022692"/>
    </source>
</evidence>
<evidence type="ECO:0000256" key="5">
    <source>
        <dbReference type="ARBA" id="ARBA00023136"/>
    </source>
</evidence>
<evidence type="ECO:0000313" key="8">
    <source>
        <dbReference type="Proteomes" id="UP000184520"/>
    </source>
</evidence>
<dbReference type="RefSeq" id="WP_073322333.1">
    <property type="nucleotide sequence ID" value="NZ_FQWD01000003.1"/>
</dbReference>
<gene>
    <name evidence="7" type="ORF">SAMN05216361_2230</name>
</gene>
<evidence type="ECO:0000256" key="6">
    <source>
        <dbReference type="SAM" id="Phobius"/>
    </source>
</evidence>
<dbReference type="GO" id="GO:0005886">
    <property type="term" value="C:plasma membrane"/>
    <property type="evidence" value="ECO:0007669"/>
    <property type="project" value="TreeGrafter"/>
</dbReference>
<sequence length="138" mass="14360">MKLSLIIGAVLGLTAVILGAFGAHGLKHVLDAGALNTFEIAVRYQMYHALAILLIGALSHVASVTWLRRAAIGFIAGVVLFSGSLYLLIFTGQKWLGPITPLGGLCLMVGWGFTVIALTNGADNGADNSAKKGACDHE</sequence>
<accession>A0A1M5JRW8</accession>
<dbReference type="OrthoDB" id="9802121at2"/>
<reference evidence="8" key="1">
    <citation type="submission" date="2016-11" db="EMBL/GenBank/DDBJ databases">
        <authorList>
            <person name="Varghese N."/>
            <person name="Submissions S."/>
        </authorList>
    </citation>
    <scope>NUCLEOTIDE SEQUENCE [LARGE SCALE GENOMIC DNA]</scope>
    <source>
        <strain evidence="8">CGMCC 1.8995</strain>
    </source>
</reference>
<feature type="transmembrane region" description="Helical" evidence="6">
    <location>
        <begin position="46"/>
        <end position="64"/>
    </location>
</feature>
<dbReference type="Pfam" id="PF04241">
    <property type="entry name" value="DUF423"/>
    <property type="match status" value="1"/>
</dbReference>
<comment type="subcellular location">
    <subcellularLocation>
        <location evidence="1">Membrane</location>
        <topology evidence="1">Multi-pass membrane protein</topology>
    </subcellularLocation>
</comment>
<evidence type="ECO:0000313" key="7">
    <source>
        <dbReference type="EMBL" id="SHG43294.1"/>
    </source>
</evidence>
<dbReference type="PANTHER" id="PTHR43461">
    <property type="entry name" value="TRANSMEMBRANE PROTEIN 256"/>
    <property type="match status" value="1"/>
</dbReference>
<evidence type="ECO:0000256" key="4">
    <source>
        <dbReference type="ARBA" id="ARBA00022989"/>
    </source>
</evidence>
<evidence type="ECO:0000256" key="1">
    <source>
        <dbReference type="ARBA" id="ARBA00004141"/>
    </source>
</evidence>
<dbReference type="AlphaFoldDB" id="A0A1M5JRW8"/>
<protein>
    <submittedName>
        <fullName evidence="7">Uncharacterized membrane protein YgdD, TMEM256/DUF423 family</fullName>
    </submittedName>
</protein>